<dbReference type="RefSeq" id="XP_007842005.1">
    <property type="nucleotide sequence ID" value="XM_007843814.1"/>
</dbReference>
<dbReference type="AlphaFoldDB" id="W3WGM5"/>
<dbReference type="eggNOG" id="ENOG502SJSX">
    <property type="taxonomic scope" value="Eukaryota"/>
</dbReference>
<reference evidence="3" key="1">
    <citation type="journal article" date="2015" name="BMC Genomics">
        <title>Genomic and transcriptomic analysis of the endophytic fungus Pestalotiopsis fici reveals its lifestyle and high potential for synthesis of natural products.</title>
        <authorList>
            <person name="Wang X."/>
            <person name="Zhang X."/>
            <person name="Liu L."/>
            <person name="Xiang M."/>
            <person name="Wang W."/>
            <person name="Sun X."/>
            <person name="Che Y."/>
            <person name="Guo L."/>
            <person name="Liu G."/>
            <person name="Guo L."/>
            <person name="Wang C."/>
            <person name="Yin W.B."/>
            <person name="Stadler M."/>
            <person name="Zhang X."/>
            <person name="Liu X."/>
        </authorList>
    </citation>
    <scope>NUCLEOTIDE SEQUENCE [LARGE SCALE GENOMIC DNA]</scope>
    <source>
        <strain evidence="3">W106-1 / CGMCC3.15140</strain>
    </source>
</reference>
<dbReference type="OrthoDB" id="3642468at2759"/>
<dbReference type="InterPro" id="IPR001810">
    <property type="entry name" value="F-box_dom"/>
</dbReference>
<organism evidence="2 3">
    <name type="scientific">Pestalotiopsis fici (strain W106-1 / CGMCC3.15140)</name>
    <dbReference type="NCBI Taxonomy" id="1229662"/>
    <lineage>
        <taxon>Eukaryota</taxon>
        <taxon>Fungi</taxon>
        <taxon>Dikarya</taxon>
        <taxon>Ascomycota</taxon>
        <taxon>Pezizomycotina</taxon>
        <taxon>Sordariomycetes</taxon>
        <taxon>Xylariomycetidae</taxon>
        <taxon>Amphisphaeriales</taxon>
        <taxon>Sporocadaceae</taxon>
        <taxon>Pestalotiopsis</taxon>
    </lineage>
</organism>
<proteinExistence type="predicted"/>
<dbReference type="Proteomes" id="UP000030651">
    <property type="component" value="Unassembled WGS sequence"/>
</dbReference>
<dbReference type="CDD" id="cd09917">
    <property type="entry name" value="F-box_SF"/>
    <property type="match status" value="1"/>
</dbReference>
<feature type="domain" description="F-box" evidence="1">
    <location>
        <begin position="51"/>
        <end position="99"/>
    </location>
</feature>
<protein>
    <recommendedName>
        <fullName evidence="1">F-box domain-containing protein</fullName>
    </recommendedName>
</protein>
<gene>
    <name evidence="2" type="ORF">PFICI_15233</name>
</gene>
<evidence type="ECO:0000259" key="1">
    <source>
        <dbReference type="PROSITE" id="PS50181"/>
    </source>
</evidence>
<dbReference type="OMA" id="YYMLEAY"/>
<dbReference type="GeneID" id="19280246"/>
<dbReference type="SUPFAM" id="SSF81383">
    <property type="entry name" value="F-box domain"/>
    <property type="match status" value="1"/>
</dbReference>
<dbReference type="HOGENOM" id="CLU_047427_0_0_1"/>
<keyword evidence="3" id="KW-1185">Reference proteome</keyword>
<name>W3WGM5_PESFW</name>
<dbReference type="PROSITE" id="PS50181">
    <property type="entry name" value="FBOX"/>
    <property type="match status" value="1"/>
</dbReference>
<dbReference type="InterPro" id="IPR036047">
    <property type="entry name" value="F-box-like_dom_sf"/>
</dbReference>
<dbReference type="Pfam" id="PF00646">
    <property type="entry name" value="F-box"/>
    <property type="match status" value="1"/>
</dbReference>
<dbReference type="EMBL" id="KI912124">
    <property type="protein sequence ID" value="ETS73058.1"/>
    <property type="molecule type" value="Genomic_DNA"/>
</dbReference>
<dbReference type="KEGG" id="pfy:PFICI_15233"/>
<accession>W3WGM5</accession>
<evidence type="ECO:0000313" key="2">
    <source>
        <dbReference type="EMBL" id="ETS73058.1"/>
    </source>
</evidence>
<evidence type="ECO:0000313" key="3">
    <source>
        <dbReference type="Proteomes" id="UP000030651"/>
    </source>
</evidence>
<sequence length="331" mass="39024">MRKVVEQVGEEQDLQPLEDKTEPLLLRSKRTERAEKRQRLREKKHKVKSHVTHILDLPHELVLEILYYCQPSTLFNLVRVSKAYQAFLRAEEERIAYNVCDFRYRCLRKCFHKPVLLEHVDPDAHASLQSMDRVELKNALTKPYQHVQSPDPTMICTCFACLLRWTSLNIIPDFAHWQGNLDAGEPIPVIPRGKQPEWNRKLVGLHADIVRKAIVSPLWHSRLLQEHLRSTVRAISRHAANKGNKRRRFRLTQDDIVSETDHFLERSGPPTTDIPYMRDNYYMLEAFLPNRGWNGEEVRWMYVPQEQHETDVKIVVSWAKWRAQRNGLMTS</sequence>
<dbReference type="InParanoid" id="W3WGM5"/>